<feature type="region of interest" description="Disordered" evidence="1">
    <location>
        <begin position="99"/>
        <end position="122"/>
    </location>
</feature>
<keyword evidence="3" id="KW-1185">Reference proteome</keyword>
<sequence>MSRTGHAAQVWLHVDDDKAEQQDVVCQRTLEEFYNRCSDCFQNSEKLAQQTVATTLETSCPVLLSSVKTSENHVTARPRWLLRNSGVYRLFHGFLTGKKNTEPNNERKYRVVPPSAPDPPKR</sequence>
<evidence type="ECO:0000313" key="3">
    <source>
        <dbReference type="Proteomes" id="UP001497497"/>
    </source>
</evidence>
<reference evidence="2 3" key="1">
    <citation type="submission" date="2024-04" db="EMBL/GenBank/DDBJ databases">
        <authorList>
            <consortium name="Genoscope - CEA"/>
            <person name="William W."/>
        </authorList>
    </citation>
    <scope>NUCLEOTIDE SEQUENCE [LARGE SCALE GENOMIC DNA]</scope>
</reference>
<dbReference type="Proteomes" id="UP001497497">
    <property type="component" value="Unassembled WGS sequence"/>
</dbReference>
<proteinExistence type="predicted"/>
<accession>A0AAV2HPH7</accession>
<gene>
    <name evidence="2" type="ORF">GSLYS_00008404001</name>
</gene>
<evidence type="ECO:0000313" key="2">
    <source>
        <dbReference type="EMBL" id="CAL1534444.1"/>
    </source>
</evidence>
<feature type="compositionally biased region" description="Basic and acidic residues" evidence="1">
    <location>
        <begin position="99"/>
        <end position="109"/>
    </location>
</feature>
<dbReference type="AlphaFoldDB" id="A0AAV2HPH7"/>
<comment type="caution">
    <text evidence="2">The sequence shown here is derived from an EMBL/GenBank/DDBJ whole genome shotgun (WGS) entry which is preliminary data.</text>
</comment>
<evidence type="ECO:0000256" key="1">
    <source>
        <dbReference type="SAM" id="MobiDB-lite"/>
    </source>
</evidence>
<dbReference type="EMBL" id="CAXITT010000171">
    <property type="protein sequence ID" value="CAL1534444.1"/>
    <property type="molecule type" value="Genomic_DNA"/>
</dbReference>
<protein>
    <submittedName>
        <fullName evidence="2">Uncharacterized protein</fullName>
    </submittedName>
</protein>
<organism evidence="2 3">
    <name type="scientific">Lymnaea stagnalis</name>
    <name type="common">Great pond snail</name>
    <name type="synonym">Helix stagnalis</name>
    <dbReference type="NCBI Taxonomy" id="6523"/>
    <lineage>
        <taxon>Eukaryota</taxon>
        <taxon>Metazoa</taxon>
        <taxon>Spiralia</taxon>
        <taxon>Lophotrochozoa</taxon>
        <taxon>Mollusca</taxon>
        <taxon>Gastropoda</taxon>
        <taxon>Heterobranchia</taxon>
        <taxon>Euthyneura</taxon>
        <taxon>Panpulmonata</taxon>
        <taxon>Hygrophila</taxon>
        <taxon>Lymnaeoidea</taxon>
        <taxon>Lymnaeidae</taxon>
        <taxon>Lymnaea</taxon>
    </lineage>
</organism>
<name>A0AAV2HPH7_LYMST</name>